<dbReference type="RefSeq" id="WP_025422276.1">
    <property type="nucleotide sequence ID" value="NZ_CP006569.1"/>
</dbReference>
<gene>
    <name evidence="4" type="primary">oprM</name>
    <name evidence="4" type="ORF">Sant_2096</name>
</gene>
<dbReference type="Gene3D" id="1.20.1600.10">
    <property type="entry name" value="Outer membrane efflux proteins (OEP)"/>
    <property type="match status" value="1"/>
</dbReference>
<name>W0HTQ4_9GAMM</name>
<keyword evidence="3" id="KW-0472">Membrane</keyword>
<dbReference type="Gene3D" id="2.20.200.10">
    <property type="entry name" value="Outer membrane efflux proteins (OEP)"/>
    <property type="match status" value="1"/>
</dbReference>
<dbReference type="Pfam" id="PF02321">
    <property type="entry name" value="OEP"/>
    <property type="match status" value="2"/>
</dbReference>
<comment type="subcellular location">
    <subcellularLocation>
        <location evidence="1 3">Cell outer membrane</location>
        <topology evidence="1 3">Lipid-anchor</topology>
    </subcellularLocation>
</comment>
<evidence type="ECO:0000313" key="5">
    <source>
        <dbReference type="Proteomes" id="UP000019028"/>
    </source>
</evidence>
<dbReference type="AlphaFoldDB" id="W0HTQ4"/>
<dbReference type="GO" id="GO:0015562">
    <property type="term" value="F:efflux transmembrane transporter activity"/>
    <property type="evidence" value="ECO:0007669"/>
    <property type="project" value="InterPro"/>
</dbReference>
<dbReference type="PANTHER" id="PTHR30203">
    <property type="entry name" value="OUTER MEMBRANE CATION EFFLUX PROTEIN"/>
    <property type="match status" value="1"/>
</dbReference>
<dbReference type="HOGENOM" id="CLU_012817_13_3_6"/>
<dbReference type="PROSITE" id="PS51257">
    <property type="entry name" value="PROKAR_LIPOPROTEIN"/>
    <property type="match status" value="1"/>
</dbReference>
<keyword evidence="3" id="KW-1134">Transmembrane beta strand</keyword>
<reference evidence="4 5" key="1">
    <citation type="journal article" date="2014" name="Genome Biol. Evol.">
        <title>Genome degeneration and adaptation in a nascent stage of symbiosis.</title>
        <authorList>
            <person name="Oakeson K.F."/>
            <person name="Gil R."/>
            <person name="Clayton A.L."/>
            <person name="Dunn D.M."/>
            <person name="von Niederhausern A.C."/>
            <person name="Hamil C."/>
            <person name="Aoyagi A."/>
            <person name="Duval B."/>
            <person name="Baca A."/>
            <person name="Silva F.J."/>
            <person name="Vallier A."/>
            <person name="Jackson D.G."/>
            <person name="Latorre A."/>
            <person name="Weiss R.B."/>
            <person name="Heddi A."/>
            <person name="Moya A."/>
            <person name="Dale C."/>
        </authorList>
    </citation>
    <scope>NUCLEOTIDE SEQUENCE [LARGE SCALE GENOMIC DNA]</scope>
    <source>
        <strain evidence="4 5">HS1</strain>
    </source>
</reference>
<dbReference type="InterPro" id="IPR010131">
    <property type="entry name" value="MdtP/NodT-like"/>
</dbReference>
<keyword evidence="3 4" id="KW-0449">Lipoprotein</keyword>
<comment type="similarity">
    <text evidence="2 3">Belongs to the outer membrane factor (OMF) (TC 1.B.17) family.</text>
</comment>
<dbReference type="Proteomes" id="UP000019028">
    <property type="component" value="Chromosome"/>
</dbReference>
<dbReference type="SUPFAM" id="SSF56954">
    <property type="entry name" value="Outer membrane efflux proteins (OEP)"/>
    <property type="match status" value="1"/>
</dbReference>
<organism evidence="4 5">
    <name type="scientific">Sodalis praecaptivus</name>
    <dbReference type="NCBI Taxonomy" id="1239307"/>
    <lineage>
        <taxon>Bacteria</taxon>
        <taxon>Pseudomonadati</taxon>
        <taxon>Pseudomonadota</taxon>
        <taxon>Gammaproteobacteria</taxon>
        <taxon>Enterobacterales</taxon>
        <taxon>Bruguierivoracaceae</taxon>
        <taxon>Sodalis</taxon>
    </lineage>
</organism>
<keyword evidence="3" id="KW-0812">Transmembrane</keyword>
<dbReference type="InterPro" id="IPR003423">
    <property type="entry name" value="OMP_efflux"/>
</dbReference>
<evidence type="ECO:0000256" key="3">
    <source>
        <dbReference type="RuleBase" id="RU362097"/>
    </source>
</evidence>
<proteinExistence type="inferred from homology"/>
<dbReference type="KEGG" id="sod:Sant_2096"/>
<evidence type="ECO:0000256" key="1">
    <source>
        <dbReference type="ARBA" id="ARBA00004459"/>
    </source>
</evidence>
<sequence>MLARRIIMVAPLLLSGCLSLDPHYTRPAAPVPDRLPTGGAYASLGHAPGSNYRDIAWRDYILDDRLRQTVAMALNSSRDLREAVADVKAAKAQYGEERSNLFPTVDAELSGTRSRALTGEGNQTAISQSTQAEGSISSFELDLFGKNQSLTREQYETYLGTLAGARSTRLTVLYNTVYYWLALAADQSNLAIAQQTAQSARQSLEVTQKKLQHGIVSGVDVASAETTYQSAMADIASYQTSVAQDKNALDLVVGQRVPDAWLPNGIEQLSGALSEMPADISSQVLLNRPDVLEAEHNLKAANASIGAARANFFPSISLTTSAGVGSNALSSLFKHGAGIWSFSPSVSLPLFTGGYNTAQLNYTRAQKELYVATYEKAVQTAFQEVADALARRGTIHAQLTGHTDYVAAAGRYYHLADLRYQNGVDTYLNALDAQRELYSARTELVSTQLAYYQNLITLYKVMGGGTALAESKLAL</sequence>
<dbReference type="OrthoDB" id="9770517at2"/>
<evidence type="ECO:0000313" key="4">
    <source>
        <dbReference type="EMBL" id="AHF77144.1"/>
    </source>
</evidence>
<evidence type="ECO:0000256" key="2">
    <source>
        <dbReference type="ARBA" id="ARBA00007613"/>
    </source>
</evidence>
<dbReference type="PATRIC" id="fig|1239307.3.peg.2318"/>
<keyword evidence="5" id="KW-1185">Reference proteome</keyword>
<accession>W0HTQ4</accession>
<protein>
    <submittedName>
        <fullName evidence="4">RND efflux system, outer membrane lipoprotein, NodT family</fullName>
    </submittedName>
</protein>
<keyword evidence="3" id="KW-0564">Palmitate</keyword>
<dbReference type="EMBL" id="CP006569">
    <property type="protein sequence ID" value="AHF77144.1"/>
    <property type="molecule type" value="Genomic_DNA"/>
</dbReference>
<dbReference type="PANTHER" id="PTHR30203:SF32">
    <property type="entry name" value="CATION EFFLUX SYSTEM PROTEIN CUSC"/>
    <property type="match status" value="1"/>
</dbReference>
<dbReference type="GO" id="GO:0009279">
    <property type="term" value="C:cell outer membrane"/>
    <property type="evidence" value="ECO:0007669"/>
    <property type="project" value="UniProtKB-SubCell"/>
</dbReference>
<dbReference type="NCBIfam" id="TIGR01845">
    <property type="entry name" value="outer_NodT"/>
    <property type="match status" value="1"/>
</dbReference>